<feature type="transmembrane region" description="Helical" evidence="1">
    <location>
        <begin position="91"/>
        <end position="110"/>
    </location>
</feature>
<reference evidence="2 3" key="1">
    <citation type="submission" date="2021-12" db="EMBL/GenBank/DDBJ databases">
        <title>Genome sequencing of bacteria with rrn-lacking chromosome and rrn-plasmid.</title>
        <authorList>
            <person name="Anda M."/>
            <person name="Iwasaki W."/>
        </authorList>
    </citation>
    <scope>NUCLEOTIDE SEQUENCE [LARGE SCALE GENOMIC DNA]</scope>
    <source>
        <strain evidence="2 3">DSM 100852</strain>
    </source>
</reference>
<keyword evidence="1" id="KW-0812">Transmembrane</keyword>
<proteinExistence type="predicted"/>
<dbReference type="KEGG" id="fax:FUAX_27560"/>
<keyword evidence="1" id="KW-1133">Transmembrane helix</keyword>
<evidence type="ECO:0000313" key="2">
    <source>
        <dbReference type="EMBL" id="BDD10324.1"/>
    </source>
</evidence>
<keyword evidence="3" id="KW-1185">Reference proteome</keyword>
<gene>
    <name evidence="2" type="ORF">FUAX_27560</name>
</gene>
<dbReference type="AlphaFoldDB" id="A0AAU9D723"/>
<feature type="transmembrane region" description="Helical" evidence="1">
    <location>
        <begin position="52"/>
        <end position="79"/>
    </location>
</feature>
<name>A0AAU9D723_9BACT</name>
<organism evidence="2 3">
    <name type="scientific">Fulvitalea axinellae</name>
    <dbReference type="NCBI Taxonomy" id="1182444"/>
    <lineage>
        <taxon>Bacteria</taxon>
        <taxon>Pseudomonadati</taxon>
        <taxon>Bacteroidota</taxon>
        <taxon>Cytophagia</taxon>
        <taxon>Cytophagales</taxon>
        <taxon>Persicobacteraceae</taxon>
        <taxon>Fulvitalea</taxon>
    </lineage>
</organism>
<evidence type="ECO:0000313" key="3">
    <source>
        <dbReference type="Proteomes" id="UP001348817"/>
    </source>
</evidence>
<dbReference type="EMBL" id="AP025314">
    <property type="protein sequence ID" value="BDD10324.1"/>
    <property type="molecule type" value="Genomic_DNA"/>
</dbReference>
<dbReference type="Proteomes" id="UP001348817">
    <property type="component" value="Chromosome"/>
</dbReference>
<accession>A0AAU9D723</accession>
<protein>
    <submittedName>
        <fullName evidence="2">Uncharacterized protein</fullName>
    </submittedName>
</protein>
<sequence length="158" mass="19223">MKKLIIPAVIPATLLSFLFVTKWWFAYPEDAPESFLYGFPLPYKCDGWHTSMSYQIFILELLFDLSVYFLFWLSIFWLIHRRFPEFRINKTLRRIFLSFNVFIVTFNLLVSSASEHVFSLNRDFRIDTKETSIFFFWQLPQDKVTLMKRYPYKKFRGH</sequence>
<keyword evidence="1" id="KW-0472">Membrane</keyword>
<evidence type="ECO:0000256" key="1">
    <source>
        <dbReference type="SAM" id="Phobius"/>
    </source>
</evidence>